<dbReference type="PANTHER" id="PTHR47074:SF11">
    <property type="entry name" value="REVERSE TRANSCRIPTASE-LIKE PROTEIN"/>
    <property type="match status" value="1"/>
</dbReference>
<dbReference type="CDD" id="cd06222">
    <property type="entry name" value="RNase_H_like"/>
    <property type="match status" value="1"/>
</dbReference>
<dbReference type="SUPFAM" id="SSF53098">
    <property type="entry name" value="Ribonuclease H-like"/>
    <property type="match status" value="1"/>
</dbReference>
<evidence type="ECO:0000259" key="1">
    <source>
        <dbReference type="Pfam" id="PF13456"/>
    </source>
</evidence>
<dbReference type="Proteomes" id="UP001280121">
    <property type="component" value="Unassembled WGS sequence"/>
</dbReference>
<name>A0AAD9TJJ8_9ROSI</name>
<proteinExistence type="predicted"/>
<dbReference type="InterPro" id="IPR044730">
    <property type="entry name" value="RNase_H-like_dom_plant"/>
</dbReference>
<dbReference type="InterPro" id="IPR012337">
    <property type="entry name" value="RNaseH-like_sf"/>
</dbReference>
<gene>
    <name evidence="2" type="ORF">Ddye_031749</name>
</gene>
<dbReference type="InterPro" id="IPR002156">
    <property type="entry name" value="RNaseH_domain"/>
</dbReference>
<reference evidence="2" key="1">
    <citation type="journal article" date="2023" name="Plant J.">
        <title>Genome sequences and population genomics provide insights into the demographic history, inbreeding, and mutation load of two 'living fossil' tree species of Dipteronia.</title>
        <authorList>
            <person name="Feng Y."/>
            <person name="Comes H.P."/>
            <person name="Chen J."/>
            <person name="Zhu S."/>
            <person name="Lu R."/>
            <person name="Zhang X."/>
            <person name="Li P."/>
            <person name="Qiu J."/>
            <person name="Olsen K.M."/>
            <person name="Qiu Y."/>
        </authorList>
    </citation>
    <scope>NUCLEOTIDE SEQUENCE</scope>
    <source>
        <strain evidence="2">KIB01</strain>
    </source>
</reference>
<dbReference type="EMBL" id="JANJYI010000009">
    <property type="protein sequence ID" value="KAK2636957.1"/>
    <property type="molecule type" value="Genomic_DNA"/>
</dbReference>
<organism evidence="2 3">
    <name type="scientific">Dipteronia dyeriana</name>
    <dbReference type="NCBI Taxonomy" id="168575"/>
    <lineage>
        <taxon>Eukaryota</taxon>
        <taxon>Viridiplantae</taxon>
        <taxon>Streptophyta</taxon>
        <taxon>Embryophyta</taxon>
        <taxon>Tracheophyta</taxon>
        <taxon>Spermatophyta</taxon>
        <taxon>Magnoliopsida</taxon>
        <taxon>eudicotyledons</taxon>
        <taxon>Gunneridae</taxon>
        <taxon>Pentapetalae</taxon>
        <taxon>rosids</taxon>
        <taxon>malvids</taxon>
        <taxon>Sapindales</taxon>
        <taxon>Sapindaceae</taxon>
        <taxon>Hippocastanoideae</taxon>
        <taxon>Acereae</taxon>
        <taxon>Dipteronia</taxon>
    </lineage>
</organism>
<dbReference type="InterPro" id="IPR052929">
    <property type="entry name" value="RNase_H-like_EbsB-rel"/>
</dbReference>
<dbReference type="Gene3D" id="3.30.420.10">
    <property type="entry name" value="Ribonuclease H-like superfamily/Ribonuclease H"/>
    <property type="match status" value="1"/>
</dbReference>
<dbReference type="PANTHER" id="PTHR47074">
    <property type="entry name" value="BNAC02G40300D PROTEIN"/>
    <property type="match status" value="1"/>
</dbReference>
<dbReference type="Pfam" id="PF13456">
    <property type="entry name" value="RVT_3"/>
    <property type="match status" value="1"/>
</dbReference>
<protein>
    <recommendedName>
        <fullName evidence="1">RNase H type-1 domain-containing protein</fullName>
    </recommendedName>
</protein>
<accession>A0AAD9TJJ8</accession>
<evidence type="ECO:0000313" key="2">
    <source>
        <dbReference type="EMBL" id="KAK2636957.1"/>
    </source>
</evidence>
<evidence type="ECO:0000313" key="3">
    <source>
        <dbReference type="Proteomes" id="UP001280121"/>
    </source>
</evidence>
<dbReference type="GO" id="GO:0003676">
    <property type="term" value="F:nucleic acid binding"/>
    <property type="evidence" value="ECO:0007669"/>
    <property type="project" value="InterPro"/>
</dbReference>
<dbReference type="GO" id="GO:0004523">
    <property type="term" value="F:RNA-DNA hybrid ribonuclease activity"/>
    <property type="evidence" value="ECO:0007669"/>
    <property type="project" value="InterPro"/>
</dbReference>
<sequence length="170" mass="19196">MSWLVWRNRNLKVHSRKGLPCDEIWNMAGNYLYDLESCDADRFPCPPRSSRLRWNPPPKSEFKLNVDAAVNIKNGFIGLGAVIRDDRGVVRDAAAFSTTGSMDVEIVEARAILEGLRMAACMVFFPLLVESNVLNVVKMCNGDFFSRYEADNVVHDSCNVTSFIFLTQKL</sequence>
<keyword evidence="3" id="KW-1185">Reference proteome</keyword>
<comment type="caution">
    <text evidence="2">The sequence shown here is derived from an EMBL/GenBank/DDBJ whole genome shotgun (WGS) entry which is preliminary data.</text>
</comment>
<feature type="domain" description="RNase H type-1" evidence="1">
    <location>
        <begin position="65"/>
        <end position="157"/>
    </location>
</feature>
<dbReference type="AlphaFoldDB" id="A0AAD9TJJ8"/>
<dbReference type="InterPro" id="IPR036397">
    <property type="entry name" value="RNaseH_sf"/>
</dbReference>